<accession>A0AAU8KXK6</accession>
<sequence length="64" mass="7504">MSKRQQRITELEDKYEKAVRLGAEEAIDSIAAKIEQYEEMTDEEYETFERVKKMYGSASVKPII</sequence>
<keyword evidence="1" id="KW-0175">Coiled coil</keyword>
<protein>
    <submittedName>
        <fullName evidence="2">Uncharacterized protein</fullName>
    </submittedName>
</protein>
<name>A0AAU8KXK6_9CAUD</name>
<evidence type="ECO:0000313" key="2">
    <source>
        <dbReference type="EMBL" id="XCN28279.1"/>
    </source>
</evidence>
<proteinExistence type="predicted"/>
<dbReference type="EMBL" id="PP885733">
    <property type="protein sequence ID" value="XCN28279.1"/>
    <property type="molecule type" value="Genomic_DNA"/>
</dbReference>
<feature type="coiled-coil region" evidence="1">
    <location>
        <begin position="1"/>
        <end position="43"/>
    </location>
</feature>
<evidence type="ECO:0000256" key="1">
    <source>
        <dbReference type="SAM" id="Coils"/>
    </source>
</evidence>
<reference evidence="2" key="1">
    <citation type="submission" date="2024-06" db="EMBL/GenBank/DDBJ databases">
        <authorList>
            <person name="Gannavaram S."/>
            <person name="Nemani S."/>
            <person name="Datta M."/>
            <person name="Picchiottino A."/>
            <person name="Mereddy A."/>
            <person name="Gannavaram N."/>
            <person name="Honeycutt C."/>
            <person name="Tran D."/>
            <person name="Choi K."/>
            <person name="Srinivasan K."/>
            <person name="Johnson A."/>
        </authorList>
    </citation>
    <scope>NUCLEOTIDE SEQUENCE</scope>
</reference>
<organism evidence="2">
    <name type="scientific">Pantoea phage Survivor</name>
    <dbReference type="NCBI Taxonomy" id="3232176"/>
    <lineage>
        <taxon>Viruses</taxon>
        <taxon>Duplodnaviria</taxon>
        <taxon>Heunggongvirae</taxon>
        <taxon>Uroviricota</taxon>
        <taxon>Caudoviricetes</taxon>
    </lineage>
</organism>